<dbReference type="Gene3D" id="3.40.50.720">
    <property type="entry name" value="NAD(P)-binding Rossmann-like Domain"/>
    <property type="match status" value="1"/>
</dbReference>
<protein>
    <submittedName>
        <fullName evidence="3">Nucleoside-diphosphate-sugar epimerase</fullName>
    </submittedName>
</protein>
<feature type="region of interest" description="Disordered" evidence="1">
    <location>
        <begin position="133"/>
        <end position="153"/>
    </location>
</feature>
<dbReference type="InterPro" id="IPR001509">
    <property type="entry name" value="Epimerase_deHydtase"/>
</dbReference>
<dbReference type="PANTHER" id="PTHR43245:SF52">
    <property type="entry name" value="NAD-DEPENDENT EPIMERASE_DEHYDRATASE"/>
    <property type="match status" value="1"/>
</dbReference>
<reference evidence="3 4" key="1">
    <citation type="submission" date="2016-10" db="EMBL/GenBank/DDBJ databases">
        <authorList>
            <person name="de Groot N.N."/>
        </authorList>
    </citation>
    <scope>NUCLEOTIDE SEQUENCE [LARGE SCALE GENOMIC DNA]</scope>
    <source>
        <strain evidence="3 4">CGMCC 1.7054</strain>
    </source>
</reference>
<feature type="compositionally biased region" description="Polar residues" evidence="1">
    <location>
        <begin position="144"/>
        <end position="153"/>
    </location>
</feature>
<organism evidence="3 4">
    <name type="scientific">Micrococcus terreus</name>
    <dbReference type="NCBI Taxonomy" id="574650"/>
    <lineage>
        <taxon>Bacteria</taxon>
        <taxon>Bacillati</taxon>
        <taxon>Actinomycetota</taxon>
        <taxon>Actinomycetes</taxon>
        <taxon>Micrococcales</taxon>
        <taxon>Micrococcaceae</taxon>
        <taxon>Micrococcus</taxon>
    </lineage>
</organism>
<feature type="domain" description="NAD-dependent epimerase/dehydratase" evidence="2">
    <location>
        <begin position="12"/>
        <end position="250"/>
    </location>
</feature>
<name>A0A1I7ME13_9MICC</name>
<evidence type="ECO:0000313" key="3">
    <source>
        <dbReference type="EMBL" id="SFV20175.1"/>
    </source>
</evidence>
<sequence length="352" mass="37695">MTELTGSTGMRVVVVGATGNVGTALLYRLQTAAEVDSIVGISRQGPDRGGPPYEGVEWHQIDVSADNAGPDLEAAMRGADAVIDLVWVIRPNRDREHLRAVNVRGNQRVFQAAVAAGVPHLVYASSVGAYGPGPKDRAVDESHPTTGTPSSHYAAQKAEVEELLDQVEREHPEILVTRLRPGLIFQAGAAPEIKDYFLGDLVPAGLVDGLRVPVLPFPRGLRFQAVSAFDVAEAYWQVVRQKVGGAFNVAADPVLDAQTMGQLLGAKRYLELPMPVFRAAAALTYAARLQPTDPGWLDMAANVPVMDTSAIRQAVGWTETSTSQEAVRELLDHMADAEGLGNAKHRSTSPVE</sequence>
<dbReference type="STRING" id="574650.SAMN04487966_101192"/>
<dbReference type="Proteomes" id="UP000198881">
    <property type="component" value="Unassembled WGS sequence"/>
</dbReference>
<dbReference type="InterPro" id="IPR036291">
    <property type="entry name" value="NAD(P)-bd_dom_sf"/>
</dbReference>
<dbReference type="Pfam" id="PF01370">
    <property type="entry name" value="Epimerase"/>
    <property type="match status" value="1"/>
</dbReference>
<gene>
    <name evidence="3" type="ORF">SAMN04487966_101192</name>
</gene>
<feature type="compositionally biased region" description="Basic and acidic residues" evidence="1">
    <location>
        <begin position="134"/>
        <end position="143"/>
    </location>
</feature>
<accession>A0A1I7ME13</accession>
<dbReference type="SUPFAM" id="SSF51735">
    <property type="entry name" value="NAD(P)-binding Rossmann-fold domains"/>
    <property type="match status" value="1"/>
</dbReference>
<dbReference type="EMBL" id="FPCG01000001">
    <property type="protein sequence ID" value="SFV20175.1"/>
    <property type="molecule type" value="Genomic_DNA"/>
</dbReference>
<dbReference type="PANTHER" id="PTHR43245">
    <property type="entry name" value="BIFUNCTIONAL POLYMYXIN RESISTANCE PROTEIN ARNA"/>
    <property type="match status" value="1"/>
</dbReference>
<dbReference type="AlphaFoldDB" id="A0A1I7ME13"/>
<evidence type="ECO:0000256" key="1">
    <source>
        <dbReference type="SAM" id="MobiDB-lite"/>
    </source>
</evidence>
<evidence type="ECO:0000313" key="4">
    <source>
        <dbReference type="Proteomes" id="UP000198881"/>
    </source>
</evidence>
<proteinExistence type="predicted"/>
<evidence type="ECO:0000259" key="2">
    <source>
        <dbReference type="Pfam" id="PF01370"/>
    </source>
</evidence>
<dbReference type="InterPro" id="IPR050177">
    <property type="entry name" value="Lipid_A_modif_metabolic_enz"/>
</dbReference>
<keyword evidence="4" id="KW-1185">Reference proteome</keyword>